<feature type="binding site" evidence="4">
    <location>
        <position position="303"/>
    </location>
    <ligand>
        <name>pyridoxal 5'-phosphate</name>
        <dbReference type="ChEBI" id="CHEBI:597326"/>
    </ligand>
</feature>
<evidence type="ECO:0000256" key="1">
    <source>
        <dbReference type="ARBA" id="ARBA00022642"/>
    </source>
</evidence>
<reference evidence="8" key="1">
    <citation type="journal article" date="2019" name="Int. J. Syst. Evol. Microbiol.">
        <title>The Global Catalogue of Microorganisms (GCM) 10K type strain sequencing project: providing services to taxonomists for standard genome sequencing and annotation.</title>
        <authorList>
            <consortium name="The Broad Institute Genomics Platform"/>
            <consortium name="The Broad Institute Genome Sequencing Center for Infectious Disease"/>
            <person name="Wu L."/>
            <person name="Ma J."/>
        </authorList>
    </citation>
    <scope>NUCLEOTIDE SEQUENCE [LARGE SCALE GENOMIC DNA]</scope>
    <source>
        <strain evidence="8">CGMCC 1.13718</strain>
    </source>
</reference>
<protein>
    <recommendedName>
        <fullName evidence="4 5">Kynureninase</fullName>
        <ecNumber evidence="4 5">3.7.1.3</ecNumber>
    </recommendedName>
    <alternativeName>
        <fullName evidence="4">L-kynurenine hydrolase</fullName>
    </alternativeName>
</protein>
<feature type="binding site" evidence="4">
    <location>
        <position position="244"/>
    </location>
    <ligand>
        <name>pyridoxal 5'-phosphate</name>
        <dbReference type="ChEBI" id="CHEBI:597326"/>
    </ligand>
</feature>
<dbReference type="SUPFAM" id="SSF53383">
    <property type="entry name" value="PLP-dependent transferases"/>
    <property type="match status" value="1"/>
</dbReference>
<evidence type="ECO:0000256" key="6">
    <source>
        <dbReference type="PIRNR" id="PIRNR038800"/>
    </source>
</evidence>
<keyword evidence="3 4" id="KW-0663">Pyridoxal phosphate</keyword>
<dbReference type="RefSeq" id="WP_193191217.1">
    <property type="nucleotide sequence ID" value="NZ_JACZFR010000017.1"/>
</dbReference>
<dbReference type="NCBIfam" id="TIGR01814">
    <property type="entry name" value="kynureninase"/>
    <property type="match status" value="1"/>
</dbReference>
<organism evidence="7 8">
    <name type="scientific">Microbulbifer taiwanensis</name>
    <dbReference type="NCBI Taxonomy" id="986746"/>
    <lineage>
        <taxon>Bacteria</taxon>
        <taxon>Pseudomonadati</taxon>
        <taxon>Pseudomonadota</taxon>
        <taxon>Gammaproteobacteria</taxon>
        <taxon>Cellvibrionales</taxon>
        <taxon>Microbulbiferaceae</taxon>
        <taxon>Microbulbifer</taxon>
    </lineage>
</organism>
<dbReference type="Proteomes" id="UP001596425">
    <property type="component" value="Unassembled WGS sequence"/>
</dbReference>
<feature type="binding site" evidence="4">
    <location>
        <begin position="134"/>
        <end position="137"/>
    </location>
    <ligand>
        <name>pyridoxal 5'-phosphate</name>
        <dbReference type="ChEBI" id="CHEBI:597326"/>
    </ligand>
</feature>
<keyword evidence="2 4" id="KW-0378">Hydrolase</keyword>
<feature type="binding site" evidence="4">
    <location>
        <position position="222"/>
    </location>
    <ligand>
        <name>pyridoxal 5'-phosphate</name>
        <dbReference type="ChEBI" id="CHEBI:597326"/>
    </ligand>
</feature>
<comment type="pathway">
    <text evidence="4 6">Cofactor biosynthesis; NAD(+) biosynthesis; quinolinate from L-kynurenine: step 2/3.</text>
</comment>
<feature type="binding site" evidence="4">
    <location>
        <position position="219"/>
    </location>
    <ligand>
        <name>pyridoxal 5'-phosphate</name>
        <dbReference type="ChEBI" id="CHEBI:597326"/>
    </ligand>
</feature>
<proteinExistence type="inferred from homology"/>
<dbReference type="PIRSF" id="PIRSF038800">
    <property type="entry name" value="KYNU"/>
    <property type="match status" value="1"/>
</dbReference>
<sequence>MQFESGIDFARKLDDIDPLARFQQEFSIPTRPDGSREIYLCGNSLGLQPKRARDYITQELDKWASLGVKGHFDCDFPWMPYHEFLSESSAALVGAQTDEVVVMNSLTVNLHLMMVTFYRPTRKRYKIVIEDHAFPSDHYAVESQLRHHGVDPQDGLLLLKPREGEELLRIEDIAALIEREGDSIALMLLPGVQYYTGQLLPMAELTQLARGKGICVGFDLAHAVGNIPLQLHDWNVDFACWCSYKYLNSGPGSVAGCFVHRRHAQDTQLPRFAGWWGHDKQTRFRMENRFQAIPTAEGWQLSNPPILSLAAIRASLDIFTEAGGMAPLRDKSEKLTAYLQFLLKAEVGEFISIITPEDPEQRGCQLSLCCDARHLSGRALFQRLEENGVTCDWREPNVIRVAPVPLYNRFEDVYRFVEILKTACNE</sequence>
<name>A0ABW1YQ48_9GAMM</name>
<dbReference type="InterPro" id="IPR015421">
    <property type="entry name" value="PyrdxlP-dep_Trfase_major"/>
</dbReference>
<feature type="binding site" evidence="4">
    <location>
        <position position="106"/>
    </location>
    <ligand>
        <name>pyridoxal 5'-phosphate</name>
        <dbReference type="ChEBI" id="CHEBI:597326"/>
    </ligand>
</feature>
<feature type="binding site" evidence="4">
    <location>
        <position position="107"/>
    </location>
    <ligand>
        <name>pyridoxal 5'-phosphate</name>
        <dbReference type="ChEBI" id="CHEBI:597326"/>
    </ligand>
</feature>
<dbReference type="InterPro" id="IPR015422">
    <property type="entry name" value="PyrdxlP-dep_Trfase_small"/>
</dbReference>
<comment type="catalytic activity">
    <reaction evidence="4 6">
        <text>L-kynurenine + H2O = anthranilate + L-alanine + H(+)</text>
        <dbReference type="Rhea" id="RHEA:16813"/>
        <dbReference type="ChEBI" id="CHEBI:15377"/>
        <dbReference type="ChEBI" id="CHEBI:15378"/>
        <dbReference type="ChEBI" id="CHEBI:16567"/>
        <dbReference type="ChEBI" id="CHEBI:57959"/>
        <dbReference type="ChEBI" id="CHEBI:57972"/>
        <dbReference type="EC" id="3.7.1.3"/>
    </reaction>
</comment>
<comment type="caution">
    <text evidence="7">The sequence shown here is derived from an EMBL/GenBank/DDBJ whole genome shotgun (WGS) entry which is preliminary data.</text>
</comment>
<comment type="similarity">
    <text evidence="4 6">Belongs to the kynureninase family.</text>
</comment>
<dbReference type="PANTHER" id="PTHR14084:SF0">
    <property type="entry name" value="KYNURENINASE"/>
    <property type="match status" value="1"/>
</dbReference>
<comment type="caution">
    <text evidence="4">Lacks conserved residue(s) required for the propagation of feature annotation.</text>
</comment>
<comment type="subunit">
    <text evidence="4 6">Homodimer.</text>
</comment>
<comment type="cofactor">
    <cofactor evidence="4 6">
        <name>pyridoxal 5'-phosphate</name>
        <dbReference type="ChEBI" id="CHEBI:597326"/>
    </cofactor>
</comment>
<evidence type="ECO:0000256" key="5">
    <source>
        <dbReference type="NCBIfam" id="TIGR01814"/>
    </source>
</evidence>
<dbReference type="EMBL" id="JBHSVR010000001">
    <property type="protein sequence ID" value="MFC6634889.1"/>
    <property type="molecule type" value="Genomic_DNA"/>
</dbReference>
<evidence type="ECO:0000256" key="3">
    <source>
        <dbReference type="ARBA" id="ARBA00022898"/>
    </source>
</evidence>
<comment type="pathway">
    <text evidence="4 6">Amino-acid degradation; L-kynurenine degradation; L-alanine and anthranilate from L-kynurenine: step 1/1.</text>
</comment>
<dbReference type="Gene3D" id="3.90.1150.10">
    <property type="entry name" value="Aspartate Aminotransferase, domain 1"/>
    <property type="match status" value="1"/>
</dbReference>
<dbReference type="InterPro" id="IPR015424">
    <property type="entry name" value="PyrdxlP-dep_Trfase"/>
</dbReference>
<dbReference type="Gene3D" id="3.40.640.10">
    <property type="entry name" value="Type I PLP-dependent aspartate aminotransferase-like (Major domain)"/>
    <property type="match status" value="1"/>
</dbReference>
<dbReference type="GO" id="GO:0030429">
    <property type="term" value="F:kynureninase activity"/>
    <property type="evidence" value="ECO:0007669"/>
    <property type="project" value="UniProtKB-EC"/>
</dbReference>
<keyword evidence="1 4" id="KW-0662">Pyridine nucleotide biosynthesis</keyword>
<accession>A0ABW1YQ48</accession>
<dbReference type="EC" id="3.7.1.3" evidence="4 5"/>
<dbReference type="PANTHER" id="PTHR14084">
    <property type="entry name" value="KYNURENINASE"/>
    <property type="match status" value="1"/>
</dbReference>
<evidence type="ECO:0000256" key="4">
    <source>
        <dbReference type="HAMAP-Rule" id="MF_01970"/>
    </source>
</evidence>
<keyword evidence="8" id="KW-1185">Reference proteome</keyword>
<feature type="binding site" evidence="4">
    <location>
        <position position="275"/>
    </location>
    <ligand>
        <name>pyridoxal 5'-phosphate</name>
        <dbReference type="ChEBI" id="CHEBI:597326"/>
    </ligand>
</feature>
<comment type="function">
    <text evidence="4 6">Catalyzes the cleavage of L-kynurenine (L-Kyn) and L-3-hydroxykynurenine (L-3OHKyn) into anthranilic acid (AA) and 3-hydroxyanthranilic acid (3-OHAA), respectively.</text>
</comment>
<comment type="catalytic activity">
    <reaction evidence="6">
        <text>3-hydroxy-L-kynurenine + H2O = 3-hydroxyanthranilate + L-alanine + H(+)</text>
        <dbReference type="Rhea" id="RHEA:25143"/>
        <dbReference type="ChEBI" id="CHEBI:15377"/>
        <dbReference type="ChEBI" id="CHEBI:15378"/>
        <dbReference type="ChEBI" id="CHEBI:36559"/>
        <dbReference type="ChEBI" id="CHEBI:57972"/>
        <dbReference type="ChEBI" id="CHEBI:58125"/>
        <dbReference type="EC" id="3.7.1.3"/>
    </reaction>
</comment>
<evidence type="ECO:0000256" key="2">
    <source>
        <dbReference type="ARBA" id="ARBA00022801"/>
    </source>
</evidence>
<evidence type="ECO:0000313" key="8">
    <source>
        <dbReference type="Proteomes" id="UP001596425"/>
    </source>
</evidence>
<dbReference type="HAMAP" id="MF_01970">
    <property type="entry name" value="Kynureninase"/>
    <property type="match status" value="1"/>
</dbReference>
<dbReference type="InterPro" id="IPR010111">
    <property type="entry name" value="Kynureninase"/>
</dbReference>
<evidence type="ECO:0000313" key="7">
    <source>
        <dbReference type="EMBL" id="MFC6634889.1"/>
    </source>
</evidence>
<gene>
    <name evidence="4 7" type="primary">kynU</name>
    <name evidence="7" type="ORF">ACFQBM_16495</name>
</gene>
<dbReference type="Pfam" id="PF22580">
    <property type="entry name" value="KYNU_C"/>
    <property type="match status" value="1"/>
</dbReference>
<feature type="modified residue" description="N6-(pyridoxal phosphate)lysine" evidence="4">
    <location>
        <position position="245"/>
    </location>
</feature>